<dbReference type="InterPro" id="IPR016160">
    <property type="entry name" value="Ald_DH_CS_CYS"/>
</dbReference>
<dbReference type="Gene3D" id="3.40.309.10">
    <property type="entry name" value="Aldehyde Dehydrogenase, Chain A, domain 2"/>
    <property type="match status" value="1"/>
</dbReference>
<dbReference type="InterPro" id="IPR016163">
    <property type="entry name" value="Ald_DH_C"/>
</dbReference>
<gene>
    <name evidence="5" type="ORF">C8P68_110102</name>
</gene>
<evidence type="ECO:0000256" key="2">
    <source>
        <dbReference type="ARBA" id="ARBA00022857"/>
    </source>
</evidence>
<dbReference type="SUPFAM" id="SSF53720">
    <property type="entry name" value="ALDH-like"/>
    <property type="match status" value="1"/>
</dbReference>
<dbReference type="PROSITE" id="PS00070">
    <property type="entry name" value="ALDEHYDE_DEHYDR_CYS"/>
    <property type="match status" value="1"/>
</dbReference>
<evidence type="ECO:0000256" key="1">
    <source>
        <dbReference type="ARBA" id="ARBA00009986"/>
    </source>
</evidence>
<dbReference type="RefSeq" id="WP_107831332.1">
    <property type="nucleotide sequence ID" value="NZ_CP160205.1"/>
</dbReference>
<evidence type="ECO:0000256" key="3">
    <source>
        <dbReference type="ARBA" id="ARBA00023002"/>
    </source>
</evidence>
<dbReference type="CDD" id="cd07100">
    <property type="entry name" value="ALDH_SSADH1_GabD1"/>
    <property type="match status" value="1"/>
</dbReference>
<keyword evidence="2" id="KW-0521">NADP</keyword>
<keyword evidence="3" id="KW-0560">Oxidoreductase</keyword>
<dbReference type="Gene3D" id="3.40.605.10">
    <property type="entry name" value="Aldehyde Dehydrogenase, Chain A, domain 1"/>
    <property type="match status" value="1"/>
</dbReference>
<protein>
    <submittedName>
        <fullName evidence="5">Succinate-semialdehyde dehydrogenase/glutarate-semialdehyde dehydrogenase</fullName>
    </submittedName>
</protein>
<dbReference type="InterPro" id="IPR044148">
    <property type="entry name" value="ALDH_GabD1-like"/>
</dbReference>
<evidence type="ECO:0000259" key="4">
    <source>
        <dbReference type="Pfam" id="PF00171"/>
    </source>
</evidence>
<dbReference type="GO" id="GO:0004030">
    <property type="term" value="F:aldehyde dehydrogenase [NAD(P)+] activity"/>
    <property type="evidence" value="ECO:0007669"/>
    <property type="project" value="InterPro"/>
</dbReference>
<name>A0A2T5J5H3_9SPHI</name>
<dbReference type="InterPro" id="IPR016161">
    <property type="entry name" value="Ald_DH/histidinol_DH"/>
</dbReference>
<dbReference type="FunFam" id="3.40.605.10:FF:000012">
    <property type="entry name" value="NAD-dependent succinate-semialdehyde dehydrogenase"/>
    <property type="match status" value="1"/>
</dbReference>
<accession>A0A2T5J5H3</accession>
<sequence length="455" mass="48726">MLISSINPANNQVIKQYNAHTADEVAKKINQTHQAWLQWHNTSFQERSALLHKLAEQLETRKNELAHLMAIEMGKPLNQGIGEAEKCAAVCTYYADNAESFLADQLIETEASKSFVTFQPIGTVLAVMPWNFPFWQVFRFLAPALAAGNCGVLKHASNVPGCALIIEEMVKAAGFPAHVFQTLLVGADAVEQIIEHPYIKAVTLTGSNGAGSKVAAKAGELIKKTVLELGGSDAYVILADADLDHAAHICVESRLINGGQSCIAAKRFIVVKDAEDEFTRLFVDKMAAKVMGDPLQGGVDIGPQARVNLRDQLHQQVEDSIAKGAKLLLGGKVCGGPGAYYPPTVLSNVKKGMPAFDEELFGPVAAIISATDEAEAIALANDSNFGLGAAIFTKDQARGEHIAATQLEAGSCFVNALVKSDPRLPFGGIKQSGYGRELGMFGIHEFVNIKTVFVG</sequence>
<dbReference type="FunFam" id="3.40.309.10:FF:000009">
    <property type="entry name" value="Aldehyde dehydrogenase A"/>
    <property type="match status" value="1"/>
</dbReference>
<keyword evidence="6" id="KW-1185">Reference proteome</keyword>
<dbReference type="InterPro" id="IPR047110">
    <property type="entry name" value="GABD/Sad-like"/>
</dbReference>
<comment type="similarity">
    <text evidence="1">Belongs to the aldehyde dehydrogenase family.</text>
</comment>
<dbReference type="GO" id="GO:0004777">
    <property type="term" value="F:succinate-semialdehyde dehydrogenase (NAD+) activity"/>
    <property type="evidence" value="ECO:0007669"/>
    <property type="project" value="TreeGrafter"/>
</dbReference>
<feature type="domain" description="Aldehyde dehydrogenase" evidence="4">
    <location>
        <begin position="3"/>
        <end position="452"/>
    </location>
</feature>
<organism evidence="5 6">
    <name type="scientific">Mucilaginibacter yixingensis</name>
    <dbReference type="NCBI Taxonomy" id="1295612"/>
    <lineage>
        <taxon>Bacteria</taxon>
        <taxon>Pseudomonadati</taxon>
        <taxon>Bacteroidota</taxon>
        <taxon>Sphingobacteriia</taxon>
        <taxon>Sphingobacteriales</taxon>
        <taxon>Sphingobacteriaceae</taxon>
        <taxon>Mucilaginibacter</taxon>
    </lineage>
</organism>
<dbReference type="PANTHER" id="PTHR43217:SF1">
    <property type="entry name" value="SUCCINATE SEMIALDEHYDE DEHYDROGENASE [NAD(P)+] SAD"/>
    <property type="match status" value="1"/>
</dbReference>
<evidence type="ECO:0000313" key="6">
    <source>
        <dbReference type="Proteomes" id="UP000244168"/>
    </source>
</evidence>
<dbReference type="PANTHER" id="PTHR43217">
    <property type="entry name" value="SUCCINATE SEMIALDEHYDE DEHYDROGENASE [NAD(P)+] SAD"/>
    <property type="match status" value="1"/>
</dbReference>
<evidence type="ECO:0000313" key="5">
    <source>
        <dbReference type="EMBL" id="PTQ92970.1"/>
    </source>
</evidence>
<reference evidence="5 6" key="1">
    <citation type="submission" date="2018-04" db="EMBL/GenBank/DDBJ databases">
        <title>Genomic Encyclopedia of Archaeal and Bacterial Type Strains, Phase II (KMG-II): from individual species to whole genera.</title>
        <authorList>
            <person name="Goeker M."/>
        </authorList>
    </citation>
    <scope>NUCLEOTIDE SEQUENCE [LARGE SCALE GENOMIC DNA]</scope>
    <source>
        <strain evidence="5 6">DSM 26809</strain>
    </source>
</reference>
<dbReference type="InterPro" id="IPR015590">
    <property type="entry name" value="Aldehyde_DH_dom"/>
</dbReference>
<proteinExistence type="inferred from homology"/>
<dbReference type="Proteomes" id="UP000244168">
    <property type="component" value="Unassembled WGS sequence"/>
</dbReference>
<dbReference type="InterPro" id="IPR016162">
    <property type="entry name" value="Ald_DH_N"/>
</dbReference>
<dbReference type="EMBL" id="QAOQ01000010">
    <property type="protein sequence ID" value="PTQ92970.1"/>
    <property type="molecule type" value="Genomic_DNA"/>
</dbReference>
<dbReference type="Pfam" id="PF00171">
    <property type="entry name" value="Aldedh"/>
    <property type="match status" value="1"/>
</dbReference>
<dbReference type="AlphaFoldDB" id="A0A2T5J5H3"/>
<dbReference type="OrthoDB" id="781568at2"/>
<comment type="caution">
    <text evidence="5">The sequence shown here is derived from an EMBL/GenBank/DDBJ whole genome shotgun (WGS) entry which is preliminary data.</text>
</comment>